<comment type="similarity">
    <text evidence="4">Belongs to the RRM Spen family.</text>
</comment>
<evidence type="ECO:0000256" key="18">
    <source>
        <dbReference type="PROSITE-ProRule" id="PRU00176"/>
    </source>
</evidence>
<protein>
    <recommendedName>
        <fullName evidence="15">RNA-binding protein 15</fullName>
    </recommendedName>
    <alternativeName>
        <fullName evidence="17">One-twenty two protein 1</fullName>
    </alternativeName>
    <alternativeName>
        <fullName evidence="16">RNA-binding motif protein 15</fullName>
    </alternativeName>
</protein>
<dbReference type="InterPro" id="IPR012677">
    <property type="entry name" value="Nucleotide-bd_a/b_plait_sf"/>
</dbReference>
<dbReference type="GO" id="GO:0031965">
    <property type="term" value="C:nuclear membrane"/>
    <property type="evidence" value="ECO:0007669"/>
    <property type="project" value="UniProtKB-SubCell"/>
</dbReference>
<evidence type="ECO:0000313" key="23">
    <source>
        <dbReference type="Proteomes" id="UP000694423"/>
    </source>
</evidence>
<dbReference type="InterPro" id="IPR000504">
    <property type="entry name" value="RRM_dom"/>
</dbReference>
<keyword evidence="10 18" id="KW-0694">RNA-binding</keyword>
<feature type="region of interest" description="Disordered" evidence="19">
    <location>
        <begin position="619"/>
        <end position="779"/>
    </location>
</feature>
<dbReference type="Pfam" id="PF00076">
    <property type="entry name" value="RRM_1"/>
    <property type="match status" value="2"/>
</dbReference>
<feature type="compositionally biased region" description="Basic and acidic residues" evidence="19">
    <location>
        <begin position="702"/>
        <end position="729"/>
    </location>
</feature>
<evidence type="ECO:0000256" key="3">
    <source>
        <dbReference type="ARBA" id="ARBA00004642"/>
    </source>
</evidence>
<comment type="subcellular location">
    <subcellularLocation>
        <location evidence="2">Nucleus membrane</location>
        <topology evidence="2">Peripheral membrane protein</topology>
    </subcellularLocation>
    <subcellularLocation>
        <location evidence="1">Nucleus speckle</location>
    </subcellularLocation>
    <subcellularLocation>
        <location evidence="3">Nucleus</location>
        <location evidence="3">Nucleoplasm</location>
    </subcellularLocation>
</comment>
<evidence type="ECO:0000256" key="4">
    <source>
        <dbReference type="ARBA" id="ARBA00005387"/>
    </source>
</evidence>
<dbReference type="GO" id="GO:0000381">
    <property type="term" value="P:regulation of alternative mRNA splicing, via spliceosome"/>
    <property type="evidence" value="ECO:0007669"/>
    <property type="project" value="UniProtKB-ARBA"/>
</dbReference>
<dbReference type="InterPro" id="IPR010912">
    <property type="entry name" value="SPOC_met"/>
</dbReference>
<proteinExistence type="inferred from homology"/>
<evidence type="ECO:0000256" key="14">
    <source>
        <dbReference type="ARBA" id="ARBA00066093"/>
    </source>
</evidence>
<evidence type="ECO:0000256" key="17">
    <source>
        <dbReference type="ARBA" id="ARBA00083977"/>
    </source>
</evidence>
<evidence type="ECO:0000256" key="6">
    <source>
        <dbReference type="ARBA" id="ARBA00022499"/>
    </source>
</evidence>
<dbReference type="PROSITE" id="PS50917">
    <property type="entry name" value="SPOC"/>
    <property type="match status" value="1"/>
</dbReference>
<dbReference type="Proteomes" id="UP000694423">
    <property type="component" value="Unplaced"/>
</dbReference>
<dbReference type="FunFam" id="3.30.70.330:FF:000112">
    <property type="entry name" value="RNA-binding motif protein 15"/>
    <property type="match status" value="1"/>
</dbReference>
<reference evidence="22" key="2">
    <citation type="submission" date="2025-09" db="UniProtKB">
        <authorList>
            <consortium name="Ensembl"/>
        </authorList>
    </citation>
    <scope>IDENTIFICATION</scope>
</reference>
<keyword evidence="13" id="KW-0539">Nucleus</keyword>
<evidence type="ECO:0000256" key="10">
    <source>
        <dbReference type="ARBA" id="ARBA00022884"/>
    </source>
</evidence>
<feature type="compositionally biased region" description="Low complexity" evidence="19">
    <location>
        <begin position="735"/>
        <end position="744"/>
    </location>
</feature>
<feature type="compositionally biased region" description="Basic and acidic residues" evidence="19">
    <location>
        <begin position="745"/>
        <end position="754"/>
    </location>
</feature>
<feature type="compositionally biased region" description="Basic and acidic residues" evidence="19">
    <location>
        <begin position="562"/>
        <end position="581"/>
    </location>
</feature>
<dbReference type="SUPFAM" id="SSF100939">
    <property type="entry name" value="SPOC domain-like"/>
    <property type="match status" value="1"/>
</dbReference>
<name>A0A8C4KGH1_DRONO</name>
<reference evidence="22" key="1">
    <citation type="submission" date="2025-08" db="UniProtKB">
        <authorList>
            <consortium name="Ensembl"/>
        </authorList>
    </citation>
    <scope>IDENTIFICATION</scope>
</reference>
<feature type="compositionally biased region" description="Basic and acidic residues" evidence="19">
    <location>
        <begin position="640"/>
        <end position="658"/>
    </location>
</feature>
<dbReference type="InterPro" id="IPR034472">
    <property type="entry name" value="RBM15_RRM2"/>
</dbReference>
<feature type="domain" description="RRM" evidence="20">
    <location>
        <begin position="447"/>
        <end position="521"/>
    </location>
</feature>
<feature type="compositionally biased region" description="Low complexity" evidence="19">
    <location>
        <begin position="119"/>
        <end position="135"/>
    </location>
</feature>
<feature type="compositionally biased region" description="Gly residues" evidence="19">
    <location>
        <begin position="39"/>
        <end position="48"/>
    </location>
</feature>
<evidence type="ECO:0000256" key="13">
    <source>
        <dbReference type="ARBA" id="ARBA00023242"/>
    </source>
</evidence>
<keyword evidence="11" id="KW-0007">Acetylation</keyword>
<accession>A0A8C4KGH1</accession>
<feature type="domain" description="RRM" evidence="20">
    <location>
        <begin position="366"/>
        <end position="443"/>
    </location>
</feature>
<feature type="compositionally biased region" description="Basic and acidic residues" evidence="19">
    <location>
        <begin position="68"/>
        <end position="82"/>
    </location>
</feature>
<keyword evidence="12" id="KW-0472">Membrane</keyword>
<dbReference type="SMART" id="SM00360">
    <property type="entry name" value="RRM"/>
    <property type="match status" value="3"/>
</dbReference>
<dbReference type="FunFam" id="3.30.70.330:FF:000181">
    <property type="entry name" value="RNA binding motif protein 15"/>
    <property type="match status" value="1"/>
</dbReference>
<evidence type="ECO:0000256" key="1">
    <source>
        <dbReference type="ARBA" id="ARBA00004324"/>
    </source>
</evidence>
<dbReference type="Ensembl" id="ENSDNVT00000026164.1">
    <property type="protein sequence ID" value="ENSDNVP00000021670.1"/>
    <property type="gene ID" value="ENSDNVG00000015129.1"/>
</dbReference>
<dbReference type="CDD" id="cd12555">
    <property type="entry name" value="RRM2_RBM15"/>
    <property type="match status" value="1"/>
</dbReference>
<keyword evidence="9" id="KW-0832">Ubl conjugation</keyword>
<feature type="compositionally biased region" description="Basic and acidic residues" evidence="19">
    <location>
        <begin position="674"/>
        <end position="693"/>
    </location>
</feature>
<keyword evidence="23" id="KW-1185">Reference proteome</keyword>
<dbReference type="Gene3D" id="3.30.70.330">
    <property type="match status" value="3"/>
</dbReference>
<keyword evidence="8" id="KW-0677">Repeat</keyword>
<organism evidence="22 23">
    <name type="scientific">Dromaius novaehollandiae</name>
    <name type="common">Emu</name>
    <dbReference type="NCBI Taxonomy" id="8790"/>
    <lineage>
        <taxon>Eukaryota</taxon>
        <taxon>Metazoa</taxon>
        <taxon>Chordata</taxon>
        <taxon>Craniata</taxon>
        <taxon>Vertebrata</taxon>
        <taxon>Euteleostomi</taxon>
        <taxon>Archelosauria</taxon>
        <taxon>Archosauria</taxon>
        <taxon>Dinosauria</taxon>
        <taxon>Saurischia</taxon>
        <taxon>Theropoda</taxon>
        <taxon>Coelurosauria</taxon>
        <taxon>Aves</taxon>
        <taxon>Palaeognathae</taxon>
        <taxon>Casuariiformes</taxon>
        <taxon>Dromaiidae</taxon>
        <taxon>Dromaius</taxon>
    </lineage>
</organism>
<dbReference type="GO" id="GO:0003723">
    <property type="term" value="F:RNA binding"/>
    <property type="evidence" value="ECO:0007669"/>
    <property type="project" value="UniProtKB-UniRule"/>
</dbReference>
<dbReference type="PANTHER" id="PTHR23189">
    <property type="entry name" value="RNA RECOGNITION MOTIF-CONTAINING"/>
    <property type="match status" value="1"/>
</dbReference>
<dbReference type="InterPro" id="IPR012921">
    <property type="entry name" value="SPOC_C"/>
</dbReference>
<dbReference type="SUPFAM" id="SSF54928">
    <property type="entry name" value="RNA-binding domain, RBD"/>
    <property type="match status" value="2"/>
</dbReference>
<dbReference type="Pfam" id="PF07744">
    <property type="entry name" value="SPOC"/>
    <property type="match status" value="1"/>
</dbReference>
<dbReference type="FunFam" id="2.40.290.10:FF:000003">
    <property type="entry name" value="RNA-binding motif protein 15"/>
    <property type="match status" value="1"/>
</dbReference>
<feature type="compositionally biased region" description="Low complexity" evidence="19">
    <location>
        <begin position="767"/>
        <end position="779"/>
    </location>
</feature>
<feature type="compositionally biased region" description="Low complexity" evidence="19">
    <location>
        <begin position="95"/>
        <end position="112"/>
    </location>
</feature>
<evidence type="ECO:0000256" key="11">
    <source>
        <dbReference type="ARBA" id="ARBA00022990"/>
    </source>
</evidence>
<dbReference type="InterPro" id="IPR034473">
    <property type="entry name" value="RBM15_RRM3"/>
</dbReference>
<evidence type="ECO:0000256" key="2">
    <source>
        <dbReference type="ARBA" id="ARBA00004617"/>
    </source>
</evidence>
<evidence type="ECO:0000259" key="20">
    <source>
        <dbReference type="PROSITE" id="PS50102"/>
    </source>
</evidence>
<dbReference type="FunFam" id="3.30.70.330:FF:000195">
    <property type="entry name" value="RNA binding motif protein 15"/>
    <property type="match status" value="1"/>
</dbReference>
<sequence length="956" mass="102109">MKGKERSPAKAKRSRGGGEDSASSSSSARGDRSGKKPSGSGGSNGSGGKAAAAAASAESNSGSSRRGPHPDKAGRAGSREYEAGAAAAGGGGSRHGYSSSSKTAEPSRSSSSRGGGGESRAPAAAPSSSSSSSEPGAGGEYKTLKISELGSVLSDEAVEDGLFHEFKRFGDVSVKISRLPPGTGAADERVAFVNFRRPEDARAAKHARGRLVLYDRPLKIEAVYVGGGGSSRRRSSRSPALLDKESPYGTTAVGVAAAAAAAVRHPPAGATQRALSPAGSGGALGYRDYRLQQLALGRLPPPPPLPRELERERDYGGFYEARVRPAYGLERVAGVAAAGGFRGGGGGAGAAGEEEISPEDDQRANRTLFLGNLDITVSESDLRRAFDRFGVITEVDIKRPGRGQTSTYGFLKFENLDMAHRAKLAMSGKVLLRNPIKIGYGKATPTTRLWVGGLGPWVPLAALAREFDRFGTIRTIDYRKGDSWAYIQYESLDAAQAACTHMRGFPLGGPDRRLRVDFADTEHRYQQPYLQPLALPPPAHYELVAEAAAFGAHRGAPPDPLRGARDRTPPLLYRDRDRDLYPETEWVPPPPPVRDRSNRAAAYDPLESLERRRDGWSLERDRGERELGSSSRDQPRKRRLAEDGGRHLDRSPDSERSSSSRKRHCLATTSPPDRSPELVGGRERYSSDAERSSRLLLLERPSPIRESRRGSLERGQNEKRDRKNSAERERKHRASAAAAAQECKSPAKKDERATEGGGGGSRLKPPAQKQQQDGASQAGGAPKLCLAWQGMLLLKNSNFPSNMHLLQGDLSVASSLLVEGATGGKVAQLKITQRLRLDQPKLDEVTRRIKVAGPNGYAILLAVPGTSDSRSSSGASEAATTSTQRPLRNLVSYLKQKQAAGVISLPVGGNKDKENSGVLHAFPPCDFSQQFLDSTAKALAKSEDDYLVMIIVRGAS</sequence>
<evidence type="ECO:0000256" key="19">
    <source>
        <dbReference type="SAM" id="MobiDB-lite"/>
    </source>
</evidence>
<dbReference type="GO" id="GO:0016607">
    <property type="term" value="C:nuclear speck"/>
    <property type="evidence" value="ECO:0007669"/>
    <property type="project" value="UniProtKB-SubCell"/>
</dbReference>
<evidence type="ECO:0000259" key="21">
    <source>
        <dbReference type="PROSITE" id="PS50917"/>
    </source>
</evidence>
<dbReference type="CDD" id="cd12557">
    <property type="entry name" value="RRM3_RBM15"/>
    <property type="match status" value="1"/>
</dbReference>
<feature type="domain" description="RRM" evidence="20">
    <location>
        <begin position="142"/>
        <end position="225"/>
    </location>
</feature>
<evidence type="ECO:0000256" key="8">
    <source>
        <dbReference type="ARBA" id="ARBA00022737"/>
    </source>
</evidence>
<keyword evidence="7" id="KW-0597">Phosphoprotein</keyword>
<evidence type="ECO:0000256" key="15">
    <source>
        <dbReference type="ARBA" id="ARBA00067849"/>
    </source>
</evidence>
<comment type="subunit">
    <text evidence="14">Component of the WMM complex, a N6-methyltransferase complex composed of a catalytic subcomplex, named MAC, and of an associated subcomplex, named MACOM. The MAC subcomplex is composed of METTL3 and METTL14. The MACOM subcomplex is composed of WTAP, ZC3H13, CBLL1/HAKAI, VIRMA, and, in some cases of RBM15 (RBM15 or RBM15B). Also a component of a MACOM-like complex, named WTAP complex, composed of WTAP, ZC3H13, CBLL1, VIRMA, RBM15, BCLAF1 and THRAP3. Interacts with RBPJ. Interacts (via SPOC domain) with SETD1B. Interacts with NXF1, the interaction is required to promote mRNA export. Interacts with SF3B1.</text>
</comment>
<evidence type="ECO:0000256" key="5">
    <source>
        <dbReference type="ARBA" id="ARBA00022481"/>
    </source>
</evidence>
<feature type="domain" description="SPOC" evidence="21">
    <location>
        <begin position="777"/>
        <end position="955"/>
    </location>
</feature>
<dbReference type="PROSITE" id="PS50102">
    <property type="entry name" value="RRM"/>
    <property type="match status" value="3"/>
</dbReference>
<dbReference type="OrthoDB" id="10050565at2759"/>
<dbReference type="AlphaFoldDB" id="A0A8C4KGH1"/>
<evidence type="ECO:0000256" key="12">
    <source>
        <dbReference type="ARBA" id="ARBA00023136"/>
    </source>
</evidence>
<evidence type="ECO:0000256" key="9">
    <source>
        <dbReference type="ARBA" id="ARBA00022843"/>
    </source>
</evidence>
<dbReference type="InterPro" id="IPR016194">
    <property type="entry name" value="SPOC-like_C_dom_sf"/>
</dbReference>
<dbReference type="CDD" id="cd21549">
    <property type="entry name" value="SPOC_RBM15"/>
    <property type="match status" value="1"/>
</dbReference>
<evidence type="ECO:0000313" key="22">
    <source>
        <dbReference type="Ensembl" id="ENSDNVP00000021670.1"/>
    </source>
</evidence>
<dbReference type="Gene3D" id="2.40.290.10">
    <property type="match status" value="1"/>
</dbReference>
<gene>
    <name evidence="22" type="primary">RBM15</name>
</gene>
<dbReference type="InterPro" id="IPR035979">
    <property type="entry name" value="RBD_domain_sf"/>
</dbReference>
<keyword evidence="6" id="KW-1017">Isopeptide bond</keyword>
<evidence type="ECO:0000256" key="7">
    <source>
        <dbReference type="ARBA" id="ARBA00022553"/>
    </source>
</evidence>
<feature type="region of interest" description="Disordered" evidence="19">
    <location>
        <begin position="553"/>
        <end position="606"/>
    </location>
</feature>
<keyword evidence="5" id="KW-0488">Methylation</keyword>
<feature type="region of interest" description="Disordered" evidence="19">
    <location>
        <begin position="1"/>
        <end position="141"/>
    </location>
</feature>
<evidence type="ECO:0000256" key="16">
    <source>
        <dbReference type="ARBA" id="ARBA00075695"/>
    </source>
</evidence>
<dbReference type="GO" id="GO:0045637">
    <property type="term" value="P:regulation of myeloid cell differentiation"/>
    <property type="evidence" value="ECO:0007669"/>
    <property type="project" value="UniProtKB-ARBA"/>
</dbReference>
<feature type="compositionally biased region" description="Low complexity" evidence="19">
    <location>
        <begin position="49"/>
        <end position="65"/>
    </location>
</feature>
<dbReference type="SMR" id="A0A8C4KGH1"/>